<feature type="transmembrane region" description="Helical" evidence="6">
    <location>
        <begin position="12"/>
        <end position="32"/>
    </location>
</feature>
<dbReference type="KEGG" id="fcz:IMF26_01590"/>
<feature type="transmembrane region" description="Helical" evidence="6">
    <location>
        <begin position="106"/>
        <end position="129"/>
    </location>
</feature>
<feature type="transmembrane region" description="Helical" evidence="6">
    <location>
        <begin position="80"/>
        <end position="100"/>
    </location>
</feature>
<accession>A0AAT9LCF0</accession>
<feature type="transmembrane region" description="Helical" evidence="6">
    <location>
        <begin position="262"/>
        <end position="281"/>
    </location>
</feature>
<name>A0AAT9LCF0_9FIRM</name>
<sequence>MKRDSLFEVVRTGLAIGLALLIGFIVTVLVSKSPLEAFKYFLTGPFTSTRRLGAFIEAAVPLTFTGLAVSLVFSAGQFNIGAEGQFFIGAVAATFAGIRLDLPPFIHALVALIFGAVAGSVAGFVPGYLKSRWNASELVSSLMLNYVFLKLGMYVITYHLRDINVGALVSLPLKETSWLPQFLPPTRLHAGIVVLVLCVIFCHWFLFRTGWGYEIRMTGLNLNFARYSGIPVTSVILYSQVLSGAVAGLGGAVEMLGIYRRFQWLASPGYGFDGVIIAILARNNPLLVPVGAIFLAYLRVGADVMAMYSDVTSEMVSVIQAVIILLVTAQAFLSGYRHRLVLREVKRHESAS</sequence>
<gene>
    <name evidence="7" type="ORF">IMF26_01590</name>
</gene>
<dbReference type="EMBL" id="CP062796">
    <property type="protein sequence ID" value="QUL98801.1"/>
    <property type="molecule type" value="Genomic_DNA"/>
</dbReference>
<evidence type="ECO:0000256" key="6">
    <source>
        <dbReference type="SAM" id="Phobius"/>
    </source>
</evidence>
<dbReference type="GO" id="GO:0022857">
    <property type="term" value="F:transmembrane transporter activity"/>
    <property type="evidence" value="ECO:0007669"/>
    <property type="project" value="InterPro"/>
</dbReference>
<feature type="transmembrane region" description="Helical" evidence="6">
    <location>
        <begin position="188"/>
        <end position="207"/>
    </location>
</feature>
<dbReference type="AlphaFoldDB" id="A0AAT9LCF0"/>
<feature type="transmembrane region" description="Helical" evidence="6">
    <location>
        <begin position="228"/>
        <end position="250"/>
    </location>
</feature>
<keyword evidence="2" id="KW-1003">Cell membrane</keyword>
<comment type="subcellular location">
    <subcellularLocation>
        <location evidence="1">Cell membrane</location>
        <topology evidence="1">Multi-pass membrane protein</topology>
    </subcellularLocation>
</comment>
<dbReference type="CDD" id="cd06580">
    <property type="entry name" value="TM_PBP1_transp_TpRbsC_like"/>
    <property type="match status" value="1"/>
</dbReference>
<evidence type="ECO:0000313" key="7">
    <source>
        <dbReference type="EMBL" id="QUL98801.1"/>
    </source>
</evidence>
<keyword evidence="3 6" id="KW-0812">Transmembrane</keyword>
<keyword evidence="5 6" id="KW-0472">Membrane</keyword>
<dbReference type="InterPro" id="IPR001851">
    <property type="entry name" value="ABC_transp_permease"/>
</dbReference>
<evidence type="ECO:0000256" key="4">
    <source>
        <dbReference type="ARBA" id="ARBA00022989"/>
    </source>
</evidence>
<dbReference type="Pfam" id="PF02653">
    <property type="entry name" value="BPD_transp_2"/>
    <property type="match status" value="1"/>
</dbReference>
<reference evidence="7" key="1">
    <citation type="submission" date="2020-10" db="EMBL/GenBank/DDBJ databases">
        <authorList>
            <person name="Kadnikov V."/>
            <person name="Beletsky A.V."/>
            <person name="Mardanov A.V."/>
            <person name="Karnachuk O.V."/>
            <person name="Ravin N.V."/>
        </authorList>
    </citation>
    <scope>NUCLEOTIDE SEQUENCE</scope>
    <source>
        <strain evidence="7">Bu02</strain>
    </source>
</reference>
<feature type="transmembrane region" description="Helical" evidence="6">
    <location>
        <begin position="52"/>
        <end position="73"/>
    </location>
</feature>
<evidence type="ECO:0000256" key="5">
    <source>
        <dbReference type="ARBA" id="ARBA00023136"/>
    </source>
</evidence>
<evidence type="ECO:0000256" key="2">
    <source>
        <dbReference type="ARBA" id="ARBA00022475"/>
    </source>
</evidence>
<protein>
    <submittedName>
        <fullName evidence="7">ABC transporter permease</fullName>
    </submittedName>
</protein>
<proteinExistence type="predicted"/>
<dbReference type="PANTHER" id="PTHR47089:SF1">
    <property type="entry name" value="GUANOSINE ABC TRANSPORTER PERMEASE PROTEIN NUPP"/>
    <property type="match status" value="1"/>
</dbReference>
<reference evidence="7" key="2">
    <citation type="journal article" date="2023" name="Biology">
        <title>Prokaryotic Life Associated with Coal-Fire Gas Vents Revealed by Metagenomics.</title>
        <authorList>
            <person name="Kadnikov V.V."/>
            <person name="Mardanov A.V."/>
            <person name="Beletsky A.V."/>
            <person name="Karnachuk O.V."/>
            <person name="Ravin N.V."/>
        </authorList>
    </citation>
    <scope>NUCLEOTIDE SEQUENCE</scope>
    <source>
        <strain evidence="7">Bu02</strain>
    </source>
</reference>
<evidence type="ECO:0000256" key="1">
    <source>
        <dbReference type="ARBA" id="ARBA00004651"/>
    </source>
</evidence>
<dbReference type="PANTHER" id="PTHR47089">
    <property type="entry name" value="ABC TRANSPORTER, PERMEASE PROTEIN"/>
    <property type="match status" value="1"/>
</dbReference>
<feature type="transmembrane region" description="Helical" evidence="6">
    <location>
        <begin position="286"/>
        <end position="309"/>
    </location>
</feature>
<feature type="transmembrane region" description="Helical" evidence="6">
    <location>
        <begin position="315"/>
        <end position="336"/>
    </location>
</feature>
<evidence type="ECO:0000256" key="3">
    <source>
        <dbReference type="ARBA" id="ARBA00022692"/>
    </source>
</evidence>
<dbReference type="GO" id="GO:0005886">
    <property type="term" value="C:plasma membrane"/>
    <property type="evidence" value="ECO:0007669"/>
    <property type="project" value="UniProtKB-SubCell"/>
</dbReference>
<feature type="transmembrane region" description="Helical" evidence="6">
    <location>
        <begin position="141"/>
        <end position="160"/>
    </location>
</feature>
<keyword evidence="4 6" id="KW-1133">Transmembrane helix</keyword>
<organism evidence="7">
    <name type="scientific">Candidatus Fermentithermobacillus carboniphilus</name>
    <dbReference type="NCBI Taxonomy" id="3085328"/>
    <lineage>
        <taxon>Bacteria</taxon>
        <taxon>Bacillati</taxon>
        <taxon>Bacillota</taxon>
        <taxon>Candidatus Fermentithermobacillia</taxon>
        <taxon>Candidatus Fermentithermobacillales</taxon>
        <taxon>Candidatus Fermentithermobacillaceae</taxon>
        <taxon>Candidatus Fermentithermobacillus</taxon>
    </lineage>
</organism>